<dbReference type="AlphaFoldDB" id="A0AAV0XQE6"/>
<organism evidence="3 4">
    <name type="scientific">Macrosiphum euphorbiae</name>
    <name type="common">potato aphid</name>
    <dbReference type="NCBI Taxonomy" id="13131"/>
    <lineage>
        <taxon>Eukaryota</taxon>
        <taxon>Metazoa</taxon>
        <taxon>Ecdysozoa</taxon>
        <taxon>Arthropoda</taxon>
        <taxon>Hexapoda</taxon>
        <taxon>Insecta</taxon>
        <taxon>Pterygota</taxon>
        <taxon>Neoptera</taxon>
        <taxon>Paraneoptera</taxon>
        <taxon>Hemiptera</taxon>
        <taxon>Sternorrhyncha</taxon>
        <taxon>Aphidomorpha</taxon>
        <taxon>Aphidoidea</taxon>
        <taxon>Aphididae</taxon>
        <taxon>Macrosiphini</taxon>
        <taxon>Macrosiphum</taxon>
    </lineage>
</organism>
<accession>A0AAV0XQE6</accession>
<evidence type="ECO:0000259" key="2">
    <source>
        <dbReference type="PROSITE" id="PS50157"/>
    </source>
</evidence>
<keyword evidence="4" id="KW-1185">Reference proteome</keyword>
<dbReference type="GO" id="GO:0008270">
    <property type="term" value="F:zinc ion binding"/>
    <property type="evidence" value="ECO:0007669"/>
    <property type="project" value="UniProtKB-KW"/>
</dbReference>
<gene>
    <name evidence="3" type="ORF">MEUPH1_LOCUS24233</name>
</gene>
<dbReference type="PROSITE" id="PS00028">
    <property type="entry name" value="ZINC_FINGER_C2H2_1"/>
    <property type="match status" value="1"/>
</dbReference>
<evidence type="ECO:0000313" key="4">
    <source>
        <dbReference type="Proteomes" id="UP001160148"/>
    </source>
</evidence>
<name>A0AAV0XQE6_9HEMI</name>
<dbReference type="Proteomes" id="UP001160148">
    <property type="component" value="Unassembled WGS sequence"/>
</dbReference>
<dbReference type="PROSITE" id="PS50157">
    <property type="entry name" value="ZINC_FINGER_C2H2_2"/>
    <property type="match status" value="1"/>
</dbReference>
<dbReference type="InterPro" id="IPR013087">
    <property type="entry name" value="Znf_C2H2_type"/>
</dbReference>
<keyword evidence="1" id="KW-0479">Metal-binding</keyword>
<evidence type="ECO:0000256" key="1">
    <source>
        <dbReference type="PROSITE-ProRule" id="PRU00042"/>
    </source>
</evidence>
<comment type="caution">
    <text evidence="3">The sequence shown here is derived from an EMBL/GenBank/DDBJ whole genome shotgun (WGS) entry which is preliminary data.</text>
</comment>
<proteinExistence type="predicted"/>
<evidence type="ECO:0000313" key="3">
    <source>
        <dbReference type="EMBL" id="CAI6370067.1"/>
    </source>
</evidence>
<sequence length="67" mass="7729">MILDDDVQKHLTNFSGQFKQSNPAPFNNDNTSYTCKYCDTVFSRAVTLKRHLEEHEKSSSRVYGTQV</sequence>
<dbReference type="Gene3D" id="3.30.160.60">
    <property type="entry name" value="Classic Zinc Finger"/>
    <property type="match status" value="1"/>
</dbReference>
<feature type="domain" description="C2H2-type" evidence="2">
    <location>
        <begin position="33"/>
        <end position="60"/>
    </location>
</feature>
<dbReference type="Pfam" id="PF00096">
    <property type="entry name" value="zf-C2H2"/>
    <property type="match status" value="1"/>
</dbReference>
<reference evidence="3 4" key="1">
    <citation type="submission" date="2023-01" db="EMBL/GenBank/DDBJ databases">
        <authorList>
            <person name="Whitehead M."/>
        </authorList>
    </citation>
    <scope>NUCLEOTIDE SEQUENCE [LARGE SCALE GENOMIC DNA]</scope>
</reference>
<dbReference type="SUPFAM" id="SSF57667">
    <property type="entry name" value="beta-beta-alpha zinc fingers"/>
    <property type="match status" value="1"/>
</dbReference>
<keyword evidence="1" id="KW-0862">Zinc</keyword>
<dbReference type="EMBL" id="CARXXK010000184">
    <property type="protein sequence ID" value="CAI6370067.1"/>
    <property type="molecule type" value="Genomic_DNA"/>
</dbReference>
<dbReference type="InterPro" id="IPR036236">
    <property type="entry name" value="Znf_C2H2_sf"/>
</dbReference>
<keyword evidence="1" id="KW-0863">Zinc-finger</keyword>
<protein>
    <recommendedName>
        <fullName evidence="2">C2H2-type domain-containing protein</fullName>
    </recommendedName>
</protein>
<dbReference type="SMART" id="SM00355">
    <property type="entry name" value="ZnF_C2H2"/>
    <property type="match status" value="1"/>
</dbReference>